<keyword evidence="2" id="KW-1185">Reference proteome</keyword>
<protein>
    <recommendedName>
        <fullName evidence="3">Lipoprotein</fullName>
    </recommendedName>
</protein>
<dbReference type="HOGENOM" id="CLU_1632975_0_0_6"/>
<evidence type="ECO:0008006" key="3">
    <source>
        <dbReference type="Google" id="ProtNLM"/>
    </source>
</evidence>
<dbReference type="Proteomes" id="UP000031104">
    <property type="component" value="Chromosome"/>
</dbReference>
<name>A0A0A8E6F4_9GAMM</name>
<dbReference type="EMBL" id="CP010427">
    <property type="protein sequence ID" value="AJC49534.1"/>
    <property type="molecule type" value="Genomic_DNA"/>
</dbReference>
<proteinExistence type="predicted"/>
<organism evidence="1 2">
    <name type="scientific">Allofrancisella guangzhouensis</name>
    <dbReference type="NCBI Taxonomy" id="594679"/>
    <lineage>
        <taxon>Bacteria</taxon>
        <taxon>Pseudomonadati</taxon>
        <taxon>Pseudomonadota</taxon>
        <taxon>Gammaproteobacteria</taxon>
        <taxon>Thiotrichales</taxon>
        <taxon>Francisellaceae</taxon>
        <taxon>Allofrancisella</taxon>
    </lineage>
</organism>
<sequence>MKRYFLKLKRNITIVLSLGVVLVGCVTETESQIKAQKLALLDQGFSKSRVTAHKDYGFDSTNLFSNVKDIGQKDPTEFNVRVYITNNQGCKFVYIKSKDGKLDQQVETGSFKAYLSDKNILLKASCKGKKSNIDYKIITKVNGTEYNSIGNLSYSAEAAEF</sequence>
<dbReference type="PROSITE" id="PS51257">
    <property type="entry name" value="PROKAR_LIPOPROTEIN"/>
    <property type="match status" value="1"/>
</dbReference>
<reference evidence="1 2" key="1">
    <citation type="submission" date="2014-12" db="EMBL/GenBank/DDBJ databases">
        <title>Complete genome sequence of Francisella guanzhouensis strain 08HL01032 isolated from air-conditioning system in China.</title>
        <authorList>
            <person name="Svensson D."/>
            <person name="Ohrman C."/>
            <person name="Backman S."/>
            <person name="Karlsson E."/>
            <person name="Nilsson E."/>
            <person name="Bystrom M."/>
            <person name="Larkeryd A."/>
            <person name="Stenberg P."/>
            <person name="Scholtz H.C."/>
            <person name="Forsman M."/>
            <person name="Sjodin A."/>
        </authorList>
    </citation>
    <scope>NUCLEOTIDE SEQUENCE [LARGE SCALE GENOMIC DNA]</scope>
    <source>
        <strain evidence="1 2">08HL01032</strain>
    </source>
</reference>
<dbReference type="RefSeq" id="WP_039125734.1">
    <property type="nucleotide sequence ID" value="NZ_CP010427.1"/>
</dbReference>
<gene>
    <name evidence="1" type="ORF">SD28_02715</name>
</gene>
<dbReference type="KEGG" id="fgu:SD28_02715"/>
<accession>A0A0A8E6F4</accession>
<dbReference type="AlphaFoldDB" id="A0A0A8E6F4"/>
<evidence type="ECO:0000313" key="1">
    <source>
        <dbReference type="EMBL" id="AJC49534.1"/>
    </source>
</evidence>
<dbReference type="OrthoDB" id="5604712at2"/>
<evidence type="ECO:0000313" key="2">
    <source>
        <dbReference type="Proteomes" id="UP000031104"/>
    </source>
</evidence>